<dbReference type="InterPro" id="IPR002150">
    <property type="entry name" value="Ribosomal_bL31"/>
</dbReference>
<evidence type="ECO:0000256" key="3">
    <source>
        <dbReference type="RuleBase" id="RU000564"/>
    </source>
</evidence>
<dbReference type="NCBIfam" id="TIGR00105">
    <property type="entry name" value="L31"/>
    <property type="match status" value="1"/>
</dbReference>
<sequence length="91" mass="10189">MKDTIHPEYFPQAKIRCACKHVFTVGATKPEMETEICSNCHPFYTGKEKLIDTAGRIEKFKARRTKAEAVKAAAKPGKTKHPKKSGVSKKK</sequence>
<dbReference type="Gene3D" id="4.10.830.30">
    <property type="entry name" value="Ribosomal protein L31"/>
    <property type="match status" value="1"/>
</dbReference>
<organism evidence="5 6">
    <name type="scientific">Candidatus Colwellbacteria bacterium RIFCSPHIGHO2_02_FULL_43_15</name>
    <dbReference type="NCBI Taxonomy" id="1797686"/>
    <lineage>
        <taxon>Bacteria</taxon>
        <taxon>Candidatus Colwelliibacteriota</taxon>
    </lineage>
</organism>
<evidence type="ECO:0000256" key="4">
    <source>
        <dbReference type="SAM" id="MobiDB-lite"/>
    </source>
</evidence>
<reference evidence="5 6" key="1">
    <citation type="journal article" date="2016" name="Nat. Commun.">
        <title>Thousands of microbial genomes shed light on interconnected biogeochemical processes in an aquifer system.</title>
        <authorList>
            <person name="Anantharaman K."/>
            <person name="Brown C.T."/>
            <person name="Hug L.A."/>
            <person name="Sharon I."/>
            <person name="Castelle C.J."/>
            <person name="Probst A.J."/>
            <person name="Thomas B.C."/>
            <person name="Singh A."/>
            <person name="Wilkins M.J."/>
            <person name="Karaoz U."/>
            <person name="Brodie E.L."/>
            <person name="Williams K.H."/>
            <person name="Hubbard S.S."/>
            <person name="Banfield J.F."/>
        </authorList>
    </citation>
    <scope>NUCLEOTIDE SEQUENCE [LARGE SCALE GENOMIC DNA]</scope>
</reference>
<feature type="compositionally biased region" description="Basic residues" evidence="4">
    <location>
        <begin position="77"/>
        <end position="91"/>
    </location>
</feature>
<evidence type="ECO:0000313" key="6">
    <source>
        <dbReference type="Proteomes" id="UP000178651"/>
    </source>
</evidence>
<dbReference type="NCBIfam" id="NF000612">
    <property type="entry name" value="PRK00019.1"/>
    <property type="match status" value="1"/>
</dbReference>
<dbReference type="InterPro" id="IPR034704">
    <property type="entry name" value="Ribosomal_bL28/bL31-like_sf"/>
</dbReference>
<dbReference type="PANTHER" id="PTHR33280:SF1">
    <property type="entry name" value="LARGE RIBOSOMAL SUBUNIT PROTEIN BL31C"/>
    <property type="match status" value="1"/>
</dbReference>
<comment type="similarity">
    <text evidence="3">Belongs to the bacterial ribosomal protein bL31 family.</text>
</comment>
<dbReference type="GO" id="GO:1990904">
    <property type="term" value="C:ribonucleoprotein complex"/>
    <property type="evidence" value="ECO:0007669"/>
    <property type="project" value="UniProtKB-KW"/>
</dbReference>
<dbReference type="PROSITE" id="PS01143">
    <property type="entry name" value="RIBOSOMAL_L31"/>
    <property type="match status" value="1"/>
</dbReference>
<dbReference type="GO" id="GO:0005840">
    <property type="term" value="C:ribosome"/>
    <property type="evidence" value="ECO:0007669"/>
    <property type="project" value="UniProtKB-KW"/>
</dbReference>
<proteinExistence type="inferred from homology"/>
<dbReference type="PANTHER" id="PTHR33280">
    <property type="entry name" value="50S RIBOSOMAL PROTEIN L31, CHLOROPLASTIC"/>
    <property type="match status" value="1"/>
</dbReference>
<dbReference type="SUPFAM" id="SSF143800">
    <property type="entry name" value="L28p-like"/>
    <property type="match status" value="1"/>
</dbReference>
<dbReference type="GO" id="GO:0006412">
    <property type="term" value="P:translation"/>
    <property type="evidence" value="ECO:0007669"/>
    <property type="project" value="InterPro"/>
</dbReference>
<evidence type="ECO:0000256" key="1">
    <source>
        <dbReference type="ARBA" id="ARBA00022980"/>
    </source>
</evidence>
<dbReference type="Pfam" id="PF01197">
    <property type="entry name" value="Ribosomal_L31"/>
    <property type="match status" value="1"/>
</dbReference>
<evidence type="ECO:0000256" key="2">
    <source>
        <dbReference type="ARBA" id="ARBA00023274"/>
    </source>
</evidence>
<keyword evidence="1 3" id="KW-0689">Ribosomal protein</keyword>
<dbReference type="Proteomes" id="UP000178651">
    <property type="component" value="Unassembled WGS sequence"/>
</dbReference>
<accession>A0A1G1Z0D3</accession>
<protein>
    <recommendedName>
        <fullName evidence="3">50S ribosomal protein L31</fullName>
    </recommendedName>
</protein>
<dbReference type="EMBL" id="MHIU01000007">
    <property type="protein sequence ID" value="OGY58088.1"/>
    <property type="molecule type" value="Genomic_DNA"/>
</dbReference>
<comment type="caution">
    <text evidence="5">The sequence shown here is derived from an EMBL/GenBank/DDBJ whole genome shotgun (WGS) entry which is preliminary data.</text>
</comment>
<dbReference type="PRINTS" id="PR01249">
    <property type="entry name" value="RIBOSOMALL31"/>
</dbReference>
<evidence type="ECO:0000313" key="5">
    <source>
        <dbReference type="EMBL" id="OGY58088.1"/>
    </source>
</evidence>
<gene>
    <name evidence="5" type="ORF">A3D47_02065</name>
</gene>
<dbReference type="GO" id="GO:0003735">
    <property type="term" value="F:structural constituent of ribosome"/>
    <property type="evidence" value="ECO:0007669"/>
    <property type="project" value="InterPro"/>
</dbReference>
<keyword evidence="2 3" id="KW-0687">Ribonucleoprotein</keyword>
<name>A0A1G1Z0D3_9BACT</name>
<dbReference type="InterPro" id="IPR042105">
    <property type="entry name" value="Ribosomal_bL31_sf"/>
</dbReference>
<dbReference type="AlphaFoldDB" id="A0A1G1Z0D3"/>
<feature type="region of interest" description="Disordered" evidence="4">
    <location>
        <begin position="68"/>
        <end position="91"/>
    </location>
</feature>